<dbReference type="Pfam" id="PF12146">
    <property type="entry name" value="Hydrolase_4"/>
    <property type="match status" value="1"/>
</dbReference>
<feature type="chain" id="PRO_5021285416" evidence="1">
    <location>
        <begin position="26"/>
        <end position="340"/>
    </location>
</feature>
<organism evidence="3 4">
    <name type="scientific">Muricoccus nepalensis</name>
    <dbReference type="NCBI Taxonomy" id="1854500"/>
    <lineage>
        <taxon>Bacteria</taxon>
        <taxon>Pseudomonadati</taxon>
        <taxon>Pseudomonadota</taxon>
        <taxon>Alphaproteobacteria</taxon>
        <taxon>Acetobacterales</taxon>
        <taxon>Roseomonadaceae</taxon>
        <taxon>Muricoccus</taxon>
    </lineage>
</organism>
<evidence type="ECO:0000313" key="4">
    <source>
        <dbReference type="Proteomes" id="UP000317078"/>
    </source>
</evidence>
<dbReference type="SUPFAM" id="SSF53474">
    <property type="entry name" value="alpha/beta-Hydrolases"/>
    <property type="match status" value="1"/>
</dbReference>
<proteinExistence type="predicted"/>
<gene>
    <name evidence="3" type="ORF">EAH89_29160</name>
</gene>
<dbReference type="AlphaFoldDB" id="A0A502EN63"/>
<keyword evidence="3" id="KW-0378">Hydrolase</keyword>
<dbReference type="InterPro" id="IPR022742">
    <property type="entry name" value="Hydrolase_4"/>
</dbReference>
<dbReference type="OrthoDB" id="8451795at2"/>
<dbReference type="EMBL" id="RCZP01000073">
    <property type="protein sequence ID" value="TPG39203.1"/>
    <property type="molecule type" value="Genomic_DNA"/>
</dbReference>
<dbReference type="InterPro" id="IPR029058">
    <property type="entry name" value="AB_hydrolase_fold"/>
</dbReference>
<dbReference type="GO" id="GO:0016787">
    <property type="term" value="F:hydrolase activity"/>
    <property type="evidence" value="ECO:0007669"/>
    <property type="project" value="UniProtKB-KW"/>
</dbReference>
<reference evidence="3 4" key="1">
    <citation type="journal article" date="2019" name="Environ. Microbiol.">
        <title>Species interactions and distinct microbial communities in high Arctic permafrost affected cryosols are associated with the CH4 and CO2 gas fluxes.</title>
        <authorList>
            <person name="Altshuler I."/>
            <person name="Hamel J."/>
            <person name="Turney S."/>
            <person name="Magnuson E."/>
            <person name="Levesque R."/>
            <person name="Greer C."/>
            <person name="Whyte L.G."/>
        </authorList>
    </citation>
    <scope>NUCLEOTIDE SEQUENCE [LARGE SCALE GENOMIC DNA]</scope>
    <source>
        <strain evidence="3 4">S9.3B</strain>
    </source>
</reference>
<name>A0A502EN63_9PROT</name>
<accession>A0A502EN63</accession>
<comment type="caution">
    <text evidence="3">The sequence shown here is derived from an EMBL/GenBank/DDBJ whole genome shotgun (WGS) entry which is preliminary data.</text>
</comment>
<dbReference type="Proteomes" id="UP000317078">
    <property type="component" value="Unassembled WGS sequence"/>
</dbReference>
<dbReference type="RefSeq" id="WP_140887436.1">
    <property type="nucleotide sequence ID" value="NZ_RCZP01000073.1"/>
</dbReference>
<evidence type="ECO:0000259" key="2">
    <source>
        <dbReference type="Pfam" id="PF12146"/>
    </source>
</evidence>
<feature type="signal peptide" evidence="1">
    <location>
        <begin position="1"/>
        <end position="25"/>
    </location>
</feature>
<evidence type="ECO:0000313" key="3">
    <source>
        <dbReference type="EMBL" id="TPG39203.1"/>
    </source>
</evidence>
<sequence length="340" mass="36858">MLRRLAPAALTAALTLALPLPPARAAETVAARITYEEVARPAGLSTAFAPVEAATLRFLAITAIDGNRLDAALWEPKGRPPAETTLVIAVHGSGDNFAHAPADALGRGLSAGGRAVLSISTRQHDERVNTDNFLDVRRDVEAAVMTARSLGYRRLVLSGHSLGNIQVQFYAATDWSRDLRGVVLLGPFANLPWKTRNILMGEEAAYRRLNDEARAMLRDGRLAERLPEPMGFYTGQRVPVTAGHFLTYRSDSTSVADGTFWIRRIPVPVLIVRDAADAVIQPFEPQMLVSAANAEGSLTQGARYVLLPNDHPPSLAGHYFPDTGDKLVETIGAWLAEREL</sequence>
<keyword evidence="1" id="KW-0732">Signal</keyword>
<dbReference type="Gene3D" id="3.40.50.1820">
    <property type="entry name" value="alpha/beta hydrolase"/>
    <property type="match status" value="1"/>
</dbReference>
<keyword evidence="4" id="KW-1185">Reference proteome</keyword>
<evidence type="ECO:0000256" key="1">
    <source>
        <dbReference type="SAM" id="SignalP"/>
    </source>
</evidence>
<protein>
    <submittedName>
        <fullName evidence="3">Alpha/beta hydrolase</fullName>
    </submittedName>
</protein>
<feature type="domain" description="Serine aminopeptidase S33" evidence="2">
    <location>
        <begin position="87"/>
        <end position="292"/>
    </location>
</feature>